<name>X0RN68_9ZZZZ</name>
<gene>
    <name evidence="2" type="ORF">S01H1_17232</name>
</gene>
<feature type="transmembrane region" description="Helical" evidence="1">
    <location>
        <begin position="108"/>
        <end position="130"/>
    </location>
</feature>
<reference evidence="2" key="1">
    <citation type="journal article" date="2014" name="Front. Microbiol.">
        <title>High frequency of phylogenetically diverse reductive dehalogenase-homologous genes in deep subseafloor sedimentary metagenomes.</title>
        <authorList>
            <person name="Kawai M."/>
            <person name="Futagami T."/>
            <person name="Toyoda A."/>
            <person name="Takaki Y."/>
            <person name="Nishi S."/>
            <person name="Hori S."/>
            <person name="Arai W."/>
            <person name="Tsubouchi T."/>
            <person name="Morono Y."/>
            <person name="Uchiyama I."/>
            <person name="Ito T."/>
            <person name="Fujiyama A."/>
            <person name="Inagaki F."/>
            <person name="Takami H."/>
        </authorList>
    </citation>
    <scope>NUCLEOTIDE SEQUENCE</scope>
    <source>
        <strain evidence="2">Expedition CK06-06</strain>
    </source>
</reference>
<evidence type="ECO:0008006" key="3">
    <source>
        <dbReference type="Google" id="ProtNLM"/>
    </source>
</evidence>
<dbReference type="AlphaFoldDB" id="X0RN68"/>
<keyword evidence="1" id="KW-1133">Transmembrane helix</keyword>
<evidence type="ECO:0000313" key="2">
    <source>
        <dbReference type="EMBL" id="GAF70243.1"/>
    </source>
</evidence>
<feature type="transmembrane region" description="Helical" evidence="1">
    <location>
        <begin position="24"/>
        <end position="43"/>
    </location>
</feature>
<feature type="transmembrane region" description="Helical" evidence="1">
    <location>
        <begin position="55"/>
        <end position="75"/>
    </location>
</feature>
<proteinExistence type="predicted"/>
<keyword evidence="1" id="KW-0472">Membrane</keyword>
<organism evidence="2">
    <name type="scientific">marine sediment metagenome</name>
    <dbReference type="NCBI Taxonomy" id="412755"/>
    <lineage>
        <taxon>unclassified sequences</taxon>
        <taxon>metagenomes</taxon>
        <taxon>ecological metagenomes</taxon>
    </lineage>
</organism>
<feature type="non-terminal residue" evidence="2">
    <location>
        <position position="1"/>
    </location>
</feature>
<accession>X0RN68</accession>
<feature type="transmembrane region" description="Helical" evidence="1">
    <location>
        <begin position="81"/>
        <end position="101"/>
    </location>
</feature>
<keyword evidence="1" id="KW-0812">Transmembrane</keyword>
<comment type="caution">
    <text evidence="2">The sequence shown here is derived from an EMBL/GenBank/DDBJ whole genome shotgun (WGS) entry which is preliminary data.</text>
</comment>
<dbReference type="EMBL" id="BARS01009131">
    <property type="protein sequence ID" value="GAF70243.1"/>
    <property type="molecule type" value="Genomic_DNA"/>
</dbReference>
<sequence>PLLELLRDVSNSFSLGLSAKAEQVLVVHWVFRGVFLIGALAIARRGFRPLSPKVLSALIYLLVPVFSIYLLSYVQPAYMNIRHLMVSSPAFYLILAVGLVTIGKKWPLIFASCLALMVVGSAHSTQQYFYNEKRAKDDHRAWGEYLKAHAQPGDIIVVDPPHISQLYHYYADAGLPWTGLPRLVSPEEATISALEELMAGYERIWLAFSGTPDWGDPEGLPKRWLEESAFLVDERSFHTYSSLVQTFCFLTNPPMLDTPPEVQHRVETNFEDKLLFLGYDLKGRPAAGGQFLHLNLYWKAQQKLGEDYGVSLRLLDGENRLWGQADRAPLNGHYPTSQWQPGQIVKDDYE</sequence>
<evidence type="ECO:0000256" key="1">
    <source>
        <dbReference type="SAM" id="Phobius"/>
    </source>
</evidence>
<feature type="non-terminal residue" evidence="2">
    <location>
        <position position="350"/>
    </location>
</feature>
<protein>
    <recommendedName>
        <fullName evidence="3">Glycosyltransferase RgtA/B/C/D-like domain-containing protein</fullName>
    </recommendedName>
</protein>